<dbReference type="PANTHER" id="PTHR10174">
    <property type="entry name" value="ALPHA-TOCOPHEROL TRANSFER PROTEIN-RELATED"/>
    <property type="match status" value="1"/>
</dbReference>
<dbReference type="InterPro" id="IPR036865">
    <property type="entry name" value="CRAL-TRIO_dom_sf"/>
</dbReference>
<evidence type="ECO:0000256" key="2">
    <source>
        <dbReference type="SAM" id="MobiDB-lite"/>
    </source>
</evidence>
<dbReference type="FunFam" id="3.40.525.10:FF:000002">
    <property type="entry name" value="Alpha-tocopherol transfer protein-like"/>
    <property type="match status" value="1"/>
</dbReference>
<dbReference type="Gene3D" id="1.20.5.1200">
    <property type="entry name" value="Alpha-tocopherol transfer"/>
    <property type="match status" value="1"/>
</dbReference>
<dbReference type="PANTHER" id="PTHR10174:SF233">
    <property type="entry name" value="CELLULAR RETINALDEHYDE-BINDING PROTEIN A"/>
    <property type="match status" value="1"/>
</dbReference>
<feature type="compositionally biased region" description="Polar residues" evidence="2">
    <location>
        <begin position="1"/>
        <end position="20"/>
    </location>
</feature>
<dbReference type="Ensembl" id="ENSGACT00000059781.1">
    <property type="protein sequence ID" value="ENSGACP00000037534.1"/>
    <property type="gene ID" value="ENSGACG00000016871.2"/>
</dbReference>
<dbReference type="Gene3D" id="1.10.8.20">
    <property type="entry name" value="N-terminal domain of phosphatidylinositol transfer protein sec14p"/>
    <property type="match status" value="1"/>
</dbReference>
<organism evidence="4 5">
    <name type="scientific">Gasterosteus aculeatus aculeatus</name>
    <name type="common">three-spined stickleback</name>
    <dbReference type="NCBI Taxonomy" id="481459"/>
    <lineage>
        <taxon>Eukaryota</taxon>
        <taxon>Metazoa</taxon>
        <taxon>Chordata</taxon>
        <taxon>Craniata</taxon>
        <taxon>Vertebrata</taxon>
        <taxon>Euteleostomi</taxon>
        <taxon>Actinopterygii</taxon>
        <taxon>Neopterygii</taxon>
        <taxon>Teleostei</taxon>
        <taxon>Neoteleostei</taxon>
        <taxon>Acanthomorphata</taxon>
        <taxon>Eupercaria</taxon>
        <taxon>Perciformes</taxon>
        <taxon>Cottioidei</taxon>
        <taxon>Gasterosteales</taxon>
        <taxon>Gasterosteidae</taxon>
        <taxon>Gasterosteus</taxon>
    </lineage>
</organism>
<dbReference type="Pfam" id="PF00650">
    <property type="entry name" value="CRAL_TRIO"/>
    <property type="match status" value="1"/>
</dbReference>
<evidence type="ECO:0000256" key="1">
    <source>
        <dbReference type="SAM" id="Coils"/>
    </source>
</evidence>
<reference evidence="4" key="2">
    <citation type="submission" date="2025-08" db="UniProtKB">
        <authorList>
            <consortium name="Ensembl"/>
        </authorList>
    </citation>
    <scope>IDENTIFICATION</scope>
</reference>
<dbReference type="Proteomes" id="UP000007635">
    <property type="component" value="Chromosome II"/>
</dbReference>
<dbReference type="SMART" id="SM00516">
    <property type="entry name" value="SEC14"/>
    <property type="match status" value="1"/>
</dbReference>
<dbReference type="AlphaFoldDB" id="A0AAQ4PFH4"/>
<name>A0AAQ4PFH4_GASAC</name>
<feature type="coiled-coil region" evidence="1">
    <location>
        <begin position="99"/>
        <end position="126"/>
    </location>
</feature>
<dbReference type="PROSITE" id="PS50191">
    <property type="entry name" value="CRAL_TRIO"/>
    <property type="match status" value="1"/>
</dbReference>
<dbReference type="PRINTS" id="PR00180">
    <property type="entry name" value="CRETINALDHBP"/>
</dbReference>
<dbReference type="SUPFAM" id="SSF52087">
    <property type="entry name" value="CRAL/TRIO domain"/>
    <property type="match status" value="1"/>
</dbReference>
<protein>
    <recommendedName>
        <fullName evidence="3">CRAL-TRIO domain-containing protein</fullName>
    </recommendedName>
</protein>
<keyword evidence="1" id="KW-0175">Coiled coil</keyword>
<evidence type="ECO:0000313" key="4">
    <source>
        <dbReference type="Ensembl" id="ENSGACP00000037534.1"/>
    </source>
</evidence>
<reference evidence="4" key="3">
    <citation type="submission" date="2025-09" db="UniProtKB">
        <authorList>
            <consortium name="Ensembl"/>
        </authorList>
    </citation>
    <scope>IDENTIFICATION</scope>
</reference>
<feature type="region of interest" description="Disordered" evidence="2">
    <location>
        <begin position="1"/>
        <end position="27"/>
    </location>
</feature>
<dbReference type="InterPro" id="IPR001251">
    <property type="entry name" value="CRAL-TRIO_dom"/>
</dbReference>
<evidence type="ECO:0000259" key="3">
    <source>
        <dbReference type="PROSITE" id="PS50191"/>
    </source>
</evidence>
<dbReference type="SUPFAM" id="SSF46938">
    <property type="entry name" value="CRAL/TRIO N-terminal domain"/>
    <property type="match status" value="1"/>
</dbReference>
<dbReference type="Pfam" id="PF03765">
    <property type="entry name" value="CRAL_TRIO_N"/>
    <property type="match status" value="1"/>
</dbReference>
<dbReference type="GO" id="GO:0016020">
    <property type="term" value="C:membrane"/>
    <property type="evidence" value="ECO:0007669"/>
    <property type="project" value="TreeGrafter"/>
</dbReference>
<dbReference type="InterPro" id="IPR011074">
    <property type="entry name" value="CRAL/TRIO_N_dom"/>
</dbReference>
<dbReference type="GO" id="GO:1902936">
    <property type="term" value="F:phosphatidylinositol bisphosphate binding"/>
    <property type="evidence" value="ECO:0007669"/>
    <property type="project" value="TreeGrafter"/>
</dbReference>
<sequence length="367" mass="41757">MSRKSNSLQSTTACPSLCTTRNHDPPPSVTPTAWTCTPLLPPSRCMLHAVGRRPTMAATGSFRMVSEEEQAMRSKLEHLTVKDHGPVFGPCQKLPGHAVQKAKDELTETDERRASALKELRAAMKERAAEGDDLAKLVLDQFGEKPDSLMLRFLRARKFEVVRAHELMKGYVRFRKEYPELFENLTPEAVRSTIEAGYPVVLPSRDKYGRVVLLFNIENWDLEEITFDEILRAYCVILEKLLENEETQINGFVLIENFKGFTMQHASGIKPAELKKMVDMLQDSFPARFKAVHVTHQPWYFTTTYNVVKPFMKSKLLERVFVHGDELINYFKEFDADFLPEDFDGKASVADCQAIATKLFGSEDTAL</sequence>
<evidence type="ECO:0000313" key="5">
    <source>
        <dbReference type="Proteomes" id="UP000007635"/>
    </source>
</evidence>
<keyword evidence="5" id="KW-1185">Reference proteome</keyword>
<dbReference type="SMART" id="SM01100">
    <property type="entry name" value="CRAL_TRIO_N"/>
    <property type="match status" value="1"/>
</dbReference>
<dbReference type="CDD" id="cd00170">
    <property type="entry name" value="SEC14"/>
    <property type="match status" value="1"/>
</dbReference>
<accession>A0AAQ4PFH4</accession>
<dbReference type="Gene3D" id="3.40.525.10">
    <property type="entry name" value="CRAL-TRIO lipid binding domain"/>
    <property type="match status" value="1"/>
</dbReference>
<reference evidence="4 5" key="1">
    <citation type="journal article" date="2021" name="G3 (Bethesda)">
        <title>Improved contiguity of the threespine stickleback genome using long-read sequencing.</title>
        <authorList>
            <person name="Nath S."/>
            <person name="Shaw D.E."/>
            <person name="White M.A."/>
        </authorList>
    </citation>
    <scope>NUCLEOTIDE SEQUENCE [LARGE SCALE GENOMIC DNA]</scope>
    <source>
        <strain evidence="4 5">Lake Benthic</strain>
    </source>
</reference>
<dbReference type="InterPro" id="IPR036273">
    <property type="entry name" value="CRAL/TRIO_N_dom_sf"/>
</dbReference>
<proteinExistence type="predicted"/>
<dbReference type="GeneTree" id="ENSGT00940000164526"/>
<feature type="domain" description="CRAL-TRIO" evidence="3">
    <location>
        <begin position="190"/>
        <end position="351"/>
    </location>
</feature>